<sequence>MLARSRTDTCQFAAKPVPFHTKIRTSRMLASACKKYLFTLLIAVMIHSAITENIDPPIPCVSVQTCVDDLNVTKGVTCTDGYCVCENDGQMKNCSSSNIQHNKTAGFTIFQTCKIDQNCGVNNTICNTTKSQCECRKGYVLSSSKRECLKKADALDFPCTDNIQCLAYLPNTTCQNNQCACIPGYHFVTNACYKTIDVGKSCTRSEECAHVSGAICTDRNVCDCAEATMINMDRKKCLRVAEDILEECEEDVQCTKSFPNTLCVNRKCQCQSGYHFEHTEKQCYNNKKLGEPCGNTYDCYQEENGSVMEKAVICEKNVCVCAENYERKDDRCVSKGSHLLPVLPIFLVTIICYISFILD</sequence>
<keyword evidence="3" id="KW-1185">Reference proteome</keyword>
<reference evidence="4" key="1">
    <citation type="submission" date="2025-08" db="UniProtKB">
        <authorList>
            <consortium name="RefSeq"/>
        </authorList>
    </citation>
    <scope>IDENTIFICATION</scope>
    <source>
        <tissue evidence="4">Muscle</tissue>
    </source>
</reference>
<dbReference type="Pfam" id="PF01683">
    <property type="entry name" value="EB"/>
    <property type="match status" value="2"/>
</dbReference>
<evidence type="ECO:0000313" key="4">
    <source>
        <dbReference type="RefSeq" id="XP_033361854.1"/>
    </source>
</evidence>
<gene>
    <name evidence="4" type="primary">LOC117240088</name>
</gene>
<evidence type="ECO:0000259" key="2">
    <source>
        <dbReference type="Pfam" id="PF01683"/>
    </source>
</evidence>
<keyword evidence="1" id="KW-1133">Transmembrane helix</keyword>
<dbReference type="Gene3D" id="2.90.20.10">
    <property type="entry name" value="Plasmodium vivax P25 domain"/>
    <property type="match status" value="1"/>
</dbReference>
<organism evidence="3 4">
    <name type="scientific">Bombus vosnesenskii</name>
    <dbReference type="NCBI Taxonomy" id="207650"/>
    <lineage>
        <taxon>Eukaryota</taxon>
        <taxon>Metazoa</taxon>
        <taxon>Ecdysozoa</taxon>
        <taxon>Arthropoda</taxon>
        <taxon>Hexapoda</taxon>
        <taxon>Insecta</taxon>
        <taxon>Pterygota</taxon>
        <taxon>Neoptera</taxon>
        <taxon>Endopterygota</taxon>
        <taxon>Hymenoptera</taxon>
        <taxon>Apocrita</taxon>
        <taxon>Aculeata</taxon>
        <taxon>Apoidea</taxon>
        <taxon>Anthophila</taxon>
        <taxon>Apidae</taxon>
        <taxon>Bombus</taxon>
        <taxon>Pyrobombus</taxon>
    </lineage>
</organism>
<feature type="domain" description="EB" evidence="2">
    <location>
        <begin position="235"/>
        <end position="277"/>
    </location>
</feature>
<dbReference type="PANTHER" id="PTHR39069:SF8">
    <property type="entry name" value="FI17111P1"/>
    <property type="match status" value="1"/>
</dbReference>
<keyword evidence="4" id="KW-0034">Amyloid</keyword>
<evidence type="ECO:0000313" key="3">
    <source>
        <dbReference type="Proteomes" id="UP000504631"/>
    </source>
</evidence>
<keyword evidence="1" id="KW-0812">Transmembrane</keyword>
<dbReference type="PANTHER" id="PTHR39069">
    <property type="entry name" value="ECDYSONE-INDUCIBLE GENE E1, ISOFORM A"/>
    <property type="match status" value="1"/>
</dbReference>
<accession>A0A6J3LD52</accession>
<name>A0A6J3LD52_9HYME</name>
<feature type="domain" description="EB" evidence="2">
    <location>
        <begin position="144"/>
        <end position="192"/>
    </location>
</feature>
<keyword evidence="1" id="KW-0472">Membrane</keyword>
<dbReference type="InterPro" id="IPR006149">
    <property type="entry name" value="EB_dom"/>
</dbReference>
<protein>
    <submittedName>
        <fullName evidence="4">Prion-like-(Q/N-rich) domain-bearing protein 25</fullName>
    </submittedName>
</protein>
<dbReference type="KEGG" id="bvk:117240088"/>
<dbReference type="Proteomes" id="UP000504631">
    <property type="component" value="Unplaced"/>
</dbReference>
<evidence type="ECO:0000256" key="1">
    <source>
        <dbReference type="SAM" id="Phobius"/>
    </source>
</evidence>
<keyword evidence="4" id="KW-0640">Prion</keyword>
<dbReference type="AlphaFoldDB" id="A0A6J3LD52"/>
<dbReference type="GeneID" id="117240088"/>
<proteinExistence type="predicted"/>
<feature type="transmembrane region" description="Helical" evidence="1">
    <location>
        <begin position="338"/>
        <end position="358"/>
    </location>
</feature>
<dbReference type="RefSeq" id="XP_033361854.1">
    <property type="nucleotide sequence ID" value="XM_033505963.1"/>
</dbReference>